<reference evidence="2 3" key="1">
    <citation type="submission" date="2017-03" db="EMBL/GenBank/DDBJ databases">
        <title>Genomes of endolithic fungi from Antarctica.</title>
        <authorList>
            <person name="Coleine C."/>
            <person name="Masonjones S."/>
            <person name="Stajich J.E."/>
        </authorList>
    </citation>
    <scope>NUCLEOTIDE SEQUENCE [LARGE SCALE GENOMIC DNA]</scope>
    <source>
        <strain evidence="2 3">CCFEE 5311</strain>
    </source>
</reference>
<feature type="region of interest" description="Disordered" evidence="1">
    <location>
        <begin position="1"/>
        <end position="23"/>
    </location>
</feature>
<feature type="compositionally biased region" description="Basic and acidic residues" evidence="1">
    <location>
        <begin position="55"/>
        <end position="66"/>
    </location>
</feature>
<feature type="compositionally biased region" description="Basic and acidic residues" evidence="1">
    <location>
        <begin position="121"/>
        <end position="134"/>
    </location>
</feature>
<dbReference type="EMBL" id="NAJP01000011">
    <property type="protein sequence ID" value="TKA45494.1"/>
    <property type="molecule type" value="Genomic_DNA"/>
</dbReference>
<dbReference type="AlphaFoldDB" id="A0A4U0V9I0"/>
<evidence type="ECO:0000313" key="3">
    <source>
        <dbReference type="Proteomes" id="UP000310066"/>
    </source>
</evidence>
<dbReference type="OrthoDB" id="3827474at2759"/>
<evidence type="ECO:0000313" key="2">
    <source>
        <dbReference type="EMBL" id="TKA45494.1"/>
    </source>
</evidence>
<feature type="compositionally biased region" description="Polar residues" evidence="1">
    <location>
        <begin position="273"/>
        <end position="284"/>
    </location>
</feature>
<sequence length="318" mass="33815">MPLSAAKPGPGTTTSRPAPQEAYWKWQPEKALKALKQQTKTEIAKTKFKARAKHTAGEGRSRRHQDGPVNVDNGEYKEKTTMSAEAGTAGSALPKFTNMYEWLRFAPDDTTAMLGQSGAEKPGESRAVKAREDESGAVVRGRTREGALPVEAREIGKPQLAKTGRGEELARAIEKAVEPTRRALPGSRRLGNLSSATDRKASGGEAGPPVHLASRSAFDAAVQHWPDLPLSERESTATSANPSMRPPSGPPGLTFPGLRVSGNVNRKKGDLGKTSQAVESSQSKLVDGYGDASTSIAEERSLVKGGAEKRMPARVDAA</sequence>
<comment type="caution">
    <text evidence="2">The sequence shown here is derived from an EMBL/GenBank/DDBJ whole genome shotgun (WGS) entry which is preliminary data.</text>
</comment>
<feature type="region of interest" description="Disordered" evidence="1">
    <location>
        <begin position="113"/>
        <end position="146"/>
    </location>
</feature>
<protein>
    <submittedName>
        <fullName evidence="2">Uncharacterized protein</fullName>
    </submittedName>
</protein>
<evidence type="ECO:0000256" key="1">
    <source>
        <dbReference type="SAM" id="MobiDB-lite"/>
    </source>
</evidence>
<proteinExistence type="predicted"/>
<feature type="region of interest" description="Disordered" evidence="1">
    <location>
        <begin position="175"/>
        <end position="293"/>
    </location>
</feature>
<feature type="region of interest" description="Disordered" evidence="1">
    <location>
        <begin position="35"/>
        <end position="88"/>
    </location>
</feature>
<organism evidence="2 3">
    <name type="scientific">Friedmanniomyces endolithicus</name>
    <dbReference type="NCBI Taxonomy" id="329885"/>
    <lineage>
        <taxon>Eukaryota</taxon>
        <taxon>Fungi</taxon>
        <taxon>Dikarya</taxon>
        <taxon>Ascomycota</taxon>
        <taxon>Pezizomycotina</taxon>
        <taxon>Dothideomycetes</taxon>
        <taxon>Dothideomycetidae</taxon>
        <taxon>Mycosphaerellales</taxon>
        <taxon>Teratosphaeriaceae</taxon>
        <taxon>Friedmanniomyces</taxon>
    </lineage>
</organism>
<name>A0A4U0V9I0_9PEZI</name>
<gene>
    <name evidence="2" type="ORF">B0A54_04033</name>
</gene>
<accession>A0A4U0V9I0</accession>
<dbReference type="Proteomes" id="UP000310066">
    <property type="component" value="Unassembled WGS sequence"/>
</dbReference>